<evidence type="ECO:0000313" key="3">
    <source>
        <dbReference type="Proteomes" id="UP000799766"/>
    </source>
</evidence>
<feature type="compositionally biased region" description="Basic and acidic residues" evidence="1">
    <location>
        <begin position="249"/>
        <end position="260"/>
    </location>
</feature>
<feature type="compositionally biased region" description="Basic and acidic residues" evidence="1">
    <location>
        <begin position="44"/>
        <end position="57"/>
    </location>
</feature>
<evidence type="ECO:0000313" key="2">
    <source>
        <dbReference type="EMBL" id="KAF2459555.1"/>
    </source>
</evidence>
<feature type="region of interest" description="Disordered" evidence="1">
    <location>
        <begin position="377"/>
        <end position="407"/>
    </location>
</feature>
<name>A0A6A6P6D1_9PEZI</name>
<accession>A0A6A6P6D1</accession>
<feature type="compositionally biased region" description="Basic and acidic residues" evidence="1">
    <location>
        <begin position="94"/>
        <end position="110"/>
    </location>
</feature>
<evidence type="ECO:0000256" key="1">
    <source>
        <dbReference type="SAM" id="MobiDB-lite"/>
    </source>
</evidence>
<feature type="compositionally biased region" description="Basic and acidic residues" evidence="1">
    <location>
        <begin position="344"/>
        <end position="356"/>
    </location>
</feature>
<feature type="compositionally biased region" description="Basic and acidic residues" evidence="1">
    <location>
        <begin position="391"/>
        <end position="401"/>
    </location>
</feature>
<feature type="compositionally biased region" description="Basic and acidic residues" evidence="1">
    <location>
        <begin position="144"/>
        <end position="160"/>
    </location>
</feature>
<feature type="region of interest" description="Disordered" evidence="1">
    <location>
        <begin position="1"/>
        <end position="361"/>
    </location>
</feature>
<dbReference type="EMBL" id="MU001675">
    <property type="protein sequence ID" value="KAF2459555.1"/>
    <property type="molecule type" value="Genomic_DNA"/>
</dbReference>
<feature type="compositionally biased region" description="Basic and acidic residues" evidence="1">
    <location>
        <begin position="324"/>
        <end position="335"/>
    </location>
</feature>
<gene>
    <name evidence="2" type="ORF">BDY21DRAFT_192594</name>
</gene>
<feature type="compositionally biased region" description="Basic and acidic residues" evidence="1">
    <location>
        <begin position="200"/>
        <end position="221"/>
    </location>
</feature>
<feature type="compositionally biased region" description="Basic residues" evidence="1">
    <location>
        <begin position="79"/>
        <end position="93"/>
    </location>
</feature>
<dbReference type="Proteomes" id="UP000799766">
    <property type="component" value="Unassembled WGS sequence"/>
</dbReference>
<dbReference type="AlphaFoldDB" id="A0A6A6P6D1"/>
<sequence>MPDMPAENSRLDGHRKRKSRHVDVEKEEKRHECQHRKGLSYEMVESHNEHSGHENSHVRLTGGEAGGEGTDGDDEATRRERKRAKKEAKKARKEAKELRKKESRKMRDGGHGGADGLPSPGVEAHREGTDGFQNIGGDSGQVWEGDKGDADAKIARREGDYAGGAEPNKANKQLAASGGGNGGSDSDGLAKKKAKKEKRKSKDTSGMDKDEHKNRSGDRKARKEHSKRRKSDASLSDGGVPARKKKARLEKAPDAINEEKKHRKQAEVETLAADADDDGMVLNIQWDVTGSQGEDQSGDDSIQRKTEETSSPVQTKDKPKRTRDKQSKGSKKSDIFVDDGPDDDLWKKGQEERVGNEADDVSLPLWKRVIAMSPKLEIPHWSTWDPQPETEADKKRKEAGKPPKGRKFKYMKSQDIEELIKVRARQLLDGDVS</sequence>
<protein>
    <submittedName>
        <fullName evidence="2">Uncharacterized protein</fullName>
    </submittedName>
</protein>
<reference evidence="2" key="1">
    <citation type="journal article" date="2020" name="Stud. Mycol.">
        <title>101 Dothideomycetes genomes: a test case for predicting lifestyles and emergence of pathogens.</title>
        <authorList>
            <person name="Haridas S."/>
            <person name="Albert R."/>
            <person name="Binder M."/>
            <person name="Bloem J."/>
            <person name="Labutti K."/>
            <person name="Salamov A."/>
            <person name="Andreopoulos B."/>
            <person name="Baker S."/>
            <person name="Barry K."/>
            <person name="Bills G."/>
            <person name="Bluhm B."/>
            <person name="Cannon C."/>
            <person name="Castanera R."/>
            <person name="Culley D."/>
            <person name="Daum C."/>
            <person name="Ezra D."/>
            <person name="Gonzalez J."/>
            <person name="Henrissat B."/>
            <person name="Kuo A."/>
            <person name="Liang C."/>
            <person name="Lipzen A."/>
            <person name="Lutzoni F."/>
            <person name="Magnuson J."/>
            <person name="Mondo S."/>
            <person name="Nolan M."/>
            <person name="Ohm R."/>
            <person name="Pangilinan J."/>
            <person name="Park H.-J."/>
            <person name="Ramirez L."/>
            <person name="Alfaro M."/>
            <person name="Sun H."/>
            <person name="Tritt A."/>
            <person name="Yoshinaga Y."/>
            <person name="Zwiers L.-H."/>
            <person name="Turgeon B."/>
            <person name="Goodwin S."/>
            <person name="Spatafora J."/>
            <person name="Crous P."/>
            <person name="Grigoriev I."/>
        </authorList>
    </citation>
    <scope>NUCLEOTIDE SEQUENCE</scope>
    <source>
        <strain evidence="2">ATCC 16933</strain>
    </source>
</reference>
<feature type="compositionally biased region" description="Basic and acidic residues" evidence="1">
    <location>
        <begin position="21"/>
        <end position="31"/>
    </location>
</feature>
<keyword evidence="3" id="KW-1185">Reference proteome</keyword>
<feature type="compositionally biased region" description="Polar residues" evidence="1">
    <location>
        <begin position="286"/>
        <end position="295"/>
    </location>
</feature>
<proteinExistence type="predicted"/>
<organism evidence="2 3">
    <name type="scientific">Lineolata rhizophorae</name>
    <dbReference type="NCBI Taxonomy" id="578093"/>
    <lineage>
        <taxon>Eukaryota</taxon>
        <taxon>Fungi</taxon>
        <taxon>Dikarya</taxon>
        <taxon>Ascomycota</taxon>
        <taxon>Pezizomycotina</taxon>
        <taxon>Dothideomycetes</taxon>
        <taxon>Dothideomycetes incertae sedis</taxon>
        <taxon>Lineolatales</taxon>
        <taxon>Lineolataceae</taxon>
        <taxon>Lineolata</taxon>
    </lineage>
</organism>